<dbReference type="HOGENOM" id="CLU_2069111_0_0_9"/>
<dbReference type="STRING" id="100884.GCA_000269565_03803"/>
<evidence type="ECO:0000313" key="2">
    <source>
        <dbReference type="EMBL" id="EFW03498.1"/>
    </source>
</evidence>
<protein>
    <recommendedName>
        <fullName evidence="1">Helix-turn-helix domain-containing protein</fullName>
    </recommendedName>
</protein>
<dbReference type="InterPro" id="IPR009061">
    <property type="entry name" value="DNA-bd_dom_put_sf"/>
</dbReference>
<organism evidence="2 3">
    <name type="scientific">Coprobacillus cateniformis</name>
    <dbReference type="NCBI Taxonomy" id="100884"/>
    <lineage>
        <taxon>Bacteria</taxon>
        <taxon>Bacillati</taxon>
        <taxon>Bacillota</taxon>
        <taxon>Erysipelotrichia</taxon>
        <taxon>Erysipelotrichales</taxon>
        <taxon>Coprobacillaceae</taxon>
        <taxon>Coprobacillus</taxon>
    </lineage>
</organism>
<proteinExistence type="predicted"/>
<feature type="domain" description="Helix-turn-helix" evidence="1">
    <location>
        <begin position="48"/>
        <end position="94"/>
    </location>
</feature>
<dbReference type="AlphaFoldDB" id="E7GEP7"/>
<dbReference type="SUPFAM" id="SSF46955">
    <property type="entry name" value="Putative DNA-binding domain"/>
    <property type="match status" value="1"/>
</dbReference>
<accession>E7GEP7</accession>
<dbReference type="InterPro" id="IPR041657">
    <property type="entry name" value="HTH_17"/>
</dbReference>
<dbReference type="Proteomes" id="UP000003157">
    <property type="component" value="Unassembled WGS sequence"/>
</dbReference>
<reference evidence="2 3" key="1">
    <citation type="submission" date="2010-12" db="EMBL/GenBank/DDBJ databases">
        <title>The Genome Sequence of Coprobacillus sp. strain 29_1.</title>
        <authorList>
            <consortium name="The Broad Institute Genome Sequencing Platform"/>
            <person name="Earl A."/>
            <person name="Ward D."/>
            <person name="Feldgarden M."/>
            <person name="Gevers D."/>
            <person name="Daigneault M."/>
            <person name="Sibley C.D."/>
            <person name="White A."/>
            <person name="Strauss J."/>
            <person name="Allen-Vercoe E."/>
            <person name="Young S.K."/>
            <person name="Zeng Q."/>
            <person name="Gargeya S."/>
            <person name="Fitzgerald M."/>
            <person name="Haas B."/>
            <person name="Abouelleil A."/>
            <person name="Alvarado L."/>
            <person name="Arachchi H.M."/>
            <person name="Berlin A."/>
            <person name="Brown A."/>
            <person name="Chapman S.B."/>
            <person name="Chen Z."/>
            <person name="Dunbar C."/>
            <person name="Freedman E."/>
            <person name="Gearin G."/>
            <person name="Gellesch M."/>
            <person name="Goldberg J."/>
            <person name="Griggs A."/>
            <person name="Gujja S."/>
            <person name="Heilman E."/>
            <person name="Heiman D."/>
            <person name="Howarth C."/>
            <person name="Larson L."/>
            <person name="Lui A."/>
            <person name="MacDonald P.J.P."/>
            <person name="Mehta T."/>
            <person name="Montmayeur A."/>
            <person name="Murphy C."/>
            <person name="Neiman D."/>
            <person name="Pearson M."/>
            <person name="Priest M."/>
            <person name="Roberts A."/>
            <person name="Saif S."/>
            <person name="Shea T."/>
            <person name="Shenoy N."/>
            <person name="Sisk P."/>
            <person name="Stolte C."/>
            <person name="Sykes S."/>
            <person name="White J."/>
            <person name="Yandava C."/>
            <person name="Nusbaum C."/>
            <person name="Birren B."/>
        </authorList>
    </citation>
    <scope>NUCLEOTIDE SEQUENCE [LARGE SCALE GENOMIC DNA]</scope>
    <source>
        <strain evidence="2 3">29_1</strain>
    </source>
</reference>
<name>E7GEP7_9FIRM</name>
<sequence length="118" mass="13752">MNLEDILEDYDVEFSGTIKFVKKQDKIALQIESLRIEDKVDAFKKLEMLTQEEVATLLKTSRQNISMLREVGILKAIKVGQRYLFSIEELQEFQLKYKGYDVGNRVKATEAYRIVEGK</sequence>
<dbReference type="eggNOG" id="ENOG5033MEM">
    <property type="taxonomic scope" value="Bacteria"/>
</dbReference>
<dbReference type="GeneID" id="78231543"/>
<dbReference type="Pfam" id="PF12728">
    <property type="entry name" value="HTH_17"/>
    <property type="match status" value="1"/>
</dbReference>
<dbReference type="EMBL" id="ADKX01000046">
    <property type="protein sequence ID" value="EFW03498.1"/>
    <property type="molecule type" value="Genomic_DNA"/>
</dbReference>
<comment type="caution">
    <text evidence="2">The sequence shown here is derived from an EMBL/GenBank/DDBJ whole genome shotgun (WGS) entry which is preliminary data.</text>
</comment>
<gene>
    <name evidence="2" type="ORF">HMPREF9488_03189</name>
</gene>
<dbReference type="RefSeq" id="WP_008790271.1">
    <property type="nucleotide sequence ID" value="NZ_AKCB01000004.1"/>
</dbReference>
<evidence type="ECO:0000313" key="3">
    <source>
        <dbReference type="Proteomes" id="UP000003157"/>
    </source>
</evidence>
<dbReference type="OrthoDB" id="1653362at2"/>
<keyword evidence="3" id="KW-1185">Reference proteome</keyword>
<evidence type="ECO:0000259" key="1">
    <source>
        <dbReference type="Pfam" id="PF12728"/>
    </source>
</evidence>